<dbReference type="InterPro" id="IPR016035">
    <property type="entry name" value="Acyl_Trfase/lysoPLipase"/>
</dbReference>
<keyword evidence="4 6" id="KW-0012">Acyltransferase</keyword>
<dbReference type="Pfam" id="PF00698">
    <property type="entry name" value="Acyl_transf_1"/>
    <property type="match status" value="1"/>
</dbReference>
<evidence type="ECO:0000256" key="6">
    <source>
        <dbReference type="PIRNR" id="PIRNR000446"/>
    </source>
</evidence>
<dbReference type="EMBL" id="WJIE01000001">
    <property type="protein sequence ID" value="MRG90919.1"/>
    <property type="molecule type" value="Genomic_DNA"/>
</dbReference>
<comment type="catalytic activity">
    <reaction evidence="5 6">
        <text>holo-[ACP] + malonyl-CoA = malonyl-[ACP] + CoA</text>
        <dbReference type="Rhea" id="RHEA:41792"/>
        <dbReference type="Rhea" id="RHEA-COMP:9623"/>
        <dbReference type="Rhea" id="RHEA-COMP:9685"/>
        <dbReference type="ChEBI" id="CHEBI:57287"/>
        <dbReference type="ChEBI" id="CHEBI:57384"/>
        <dbReference type="ChEBI" id="CHEBI:64479"/>
        <dbReference type="ChEBI" id="CHEBI:78449"/>
        <dbReference type="EC" id="2.3.1.39"/>
    </reaction>
</comment>
<evidence type="ECO:0000313" key="10">
    <source>
        <dbReference type="Proteomes" id="UP000440224"/>
    </source>
</evidence>
<dbReference type="PANTHER" id="PTHR42681:SF1">
    <property type="entry name" value="MALONYL-COA-ACYL CARRIER PROTEIN TRANSACYLASE, MITOCHONDRIAL"/>
    <property type="match status" value="1"/>
</dbReference>
<evidence type="ECO:0000313" key="9">
    <source>
        <dbReference type="EMBL" id="MRG90919.1"/>
    </source>
</evidence>
<feature type="active site" evidence="7">
    <location>
        <position position="205"/>
    </location>
</feature>
<dbReference type="EC" id="2.3.1.39" evidence="1 6"/>
<evidence type="ECO:0000259" key="8">
    <source>
        <dbReference type="SMART" id="SM00827"/>
    </source>
</evidence>
<proteinExistence type="inferred from homology"/>
<evidence type="ECO:0000256" key="4">
    <source>
        <dbReference type="ARBA" id="ARBA00023315"/>
    </source>
</evidence>
<dbReference type="PANTHER" id="PTHR42681">
    <property type="entry name" value="MALONYL-COA-ACYL CARRIER PROTEIN TRANSACYLASE, MITOCHONDRIAL"/>
    <property type="match status" value="1"/>
</dbReference>
<name>A0A6N7PFZ3_9BACT</name>
<reference evidence="9 10" key="1">
    <citation type="submission" date="2019-10" db="EMBL/GenBank/DDBJ databases">
        <title>A soil myxobacterium in the family Polyangiaceae.</title>
        <authorList>
            <person name="Li Y."/>
            <person name="Wang J."/>
        </authorList>
    </citation>
    <scope>NUCLEOTIDE SEQUENCE [LARGE SCALE GENOMIC DNA]</scope>
    <source>
        <strain evidence="9 10">DSM 14734</strain>
    </source>
</reference>
<dbReference type="InterPro" id="IPR016036">
    <property type="entry name" value="Malonyl_transacylase_ACP-bd"/>
</dbReference>
<dbReference type="InterPro" id="IPR024925">
    <property type="entry name" value="Malonyl_CoA-ACP_transAc"/>
</dbReference>
<organism evidence="9 10">
    <name type="scientific">Polyangium spumosum</name>
    <dbReference type="NCBI Taxonomy" id="889282"/>
    <lineage>
        <taxon>Bacteria</taxon>
        <taxon>Pseudomonadati</taxon>
        <taxon>Myxococcota</taxon>
        <taxon>Polyangia</taxon>
        <taxon>Polyangiales</taxon>
        <taxon>Polyangiaceae</taxon>
        <taxon>Polyangium</taxon>
    </lineage>
</organism>
<dbReference type="InterPro" id="IPR004410">
    <property type="entry name" value="Malonyl_CoA-ACP_transAc_FabD"/>
</dbReference>
<dbReference type="Gene3D" id="3.40.366.10">
    <property type="entry name" value="Malonyl-Coenzyme A Acyl Carrier Protein, domain 2"/>
    <property type="match status" value="1"/>
</dbReference>
<dbReference type="InterPro" id="IPR014043">
    <property type="entry name" value="Acyl_transferase_dom"/>
</dbReference>
<dbReference type="GO" id="GO:0006633">
    <property type="term" value="P:fatty acid biosynthetic process"/>
    <property type="evidence" value="ECO:0007669"/>
    <property type="project" value="TreeGrafter"/>
</dbReference>
<dbReference type="SMART" id="SM00827">
    <property type="entry name" value="PKS_AT"/>
    <property type="match status" value="1"/>
</dbReference>
<evidence type="ECO:0000256" key="3">
    <source>
        <dbReference type="ARBA" id="ARBA00022679"/>
    </source>
</evidence>
<comment type="similarity">
    <text evidence="6">Belongs to the fabD family.</text>
</comment>
<dbReference type="InterPro" id="IPR050858">
    <property type="entry name" value="Mal-CoA-ACP_Trans/PKS_FabD"/>
</dbReference>
<dbReference type="Proteomes" id="UP000440224">
    <property type="component" value="Unassembled WGS sequence"/>
</dbReference>
<dbReference type="PIRSF" id="PIRSF000446">
    <property type="entry name" value="Mct"/>
    <property type="match status" value="1"/>
</dbReference>
<dbReference type="GO" id="GO:0004314">
    <property type="term" value="F:[acyl-carrier-protein] S-malonyltransferase activity"/>
    <property type="evidence" value="ECO:0007669"/>
    <property type="project" value="UniProtKB-EC"/>
</dbReference>
<sequence>MQRSTKVAWLFPGQGSQLVGMGKELAATSEAARRAFERADAALGEPLSRLCFEGPMEELTLTANTQPAIVAASAAIVAALRERHPDLAPPAFAAGHSLGEYSALCAAGAIELEDAVRLCRLRGSAMQAAVPPGEGAMSAIMGLDAEAVAAICAEAAAGEIVSPANYNAPGQVVIAGQKDAVTRAGDLVAARGGKAVPLKVSAPFHCALMRSAREALAPALERVVIHPLAFPVIANVDASPNADAGRVAELLLRQIDGAVLWSASVERMAAEGVTHALELGPGKVLAGLVKRIAKSIKVLSVSDPAGIDAAAAFLEA</sequence>
<evidence type="ECO:0000256" key="1">
    <source>
        <dbReference type="ARBA" id="ARBA00013258"/>
    </source>
</evidence>
<dbReference type="NCBIfam" id="TIGR00128">
    <property type="entry name" value="fabD"/>
    <property type="match status" value="1"/>
</dbReference>
<evidence type="ECO:0000256" key="2">
    <source>
        <dbReference type="ARBA" id="ARBA00018953"/>
    </source>
</evidence>
<dbReference type="FunFam" id="3.30.70.250:FF:000001">
    <property type="entry name" value="Malonyl CoA-acyl carrier protein transacylase"/>
    <property type="match status" value="1"/>
</dbReference>
<dbReference type="SUPFAM" id="SSF55048">
    <property type="entry name" value="Probable ACP-binding domain of malonyl-CoA ACP transacylase"/>
    <property type="match status" value="1"/>
</dbReference>
<feature type="active site" evidence="7">
    <location>
        <position position="97"/>
    </location>
</feature>
<dbReference type="Gene3D" id="3.30.70.250">
    <property type="entry name" value="Malonyl-CoA ACP transacylase, ACP-binding"/>
    <property type="match status" value="1"/>
</dbReference>
<accession>A0A6N7PFZ3</accession>
<gene>
    <name evidence="9" type="primary">fabD</name>
    <name evidence="9" type="ORF">GF068_03130</name>
</gene>
<dbReference type="AlphaFoldDB" id="A0A6N7PFZ3"/>
<dbReference type="SUPFAM" id="SSF52151">
    <property type="entry name" value="FabD/lysophospholipase-like"/>
    <property type="match status" value="1"/>
</dbReference>
<keyword evidence="3 6" id="KW-0808">Transferase</keyword>
<evidence type="ECO:0000256" key="5">
    <source>
        <dbReference type="ARBA" id="ARBA00048462"/>
    </source>
</evidence>
<keyword evidence="10" id="KW-1185">Reference proteome</keyword>
<comment type="caution">
    <text evidence="9">The sequence shown here is derived from an EMBL/GenBank/DDBJ whole genome shotgun (WGS) entry which is preliminary data.</text>
</comment>
<dbReference type="RefSeq" id="WP_153817779.1">
    <property type="nucleotide sequence ID" value="NZ_WJIE01000001.1"/>
</dbReference>
<protein>
    <recommendedName>
        <fullName evidence="2 6">Malonyl CoA-acyl carrier protein transacylase</fullName>
        <ecNumber evidence="1 6">2.3.1.39</ecNumber>
    </recommendedName>
</protein>
<dbReference type="GO" id="GO:0005829">
    <property type="term" value="C:cytosol"/>
    <property type="evidence" value="ECO:0007669"/>
    <property type="project" value="TreeGrafter"/>
</dbReference>
<dbReference type="InterPro" id="IPR001227">
    <property type="entry name" value="Ac_transferase_dom_sf"/>
</dbReference>
<dbReference type="OrthoDB" id="9808564at2"/>
<feature type="domain" description="Malonyl-CoA:ACP transacylase (MAT)" evidence="8">
    <location>
        <begin position="10"/>
        <end position="306"/>
    </location>
</feature>
<evidence type="ECO:0000256" key="7">
    <source>
        <dbReference type="PIRSR" id="PIRSR000446-1"/>
    </source>
</evidence>